<name>A0A1S1QN38_9ACTN</name>
<feature type="repeat" description="WD" evidence="3">
    <location>
        <begin position="498"/>
        <end position="532"/>
    </location>
</feature>
<feature type="repeat" description="WD" evidence="3">
    <location>
        <begin position="265"/>
        <end position="306"/>
    </location>
</feature>
<evidence type="ECO:0000313" key="6">
    <source>
        <dbReference type="EMBL" id="OHV34675.1"/>
    </source>
</evidence>
<dbReference type="InterPro" id="IPR045430">
    <property type="entry name" value="EAD1"/>
</dbReference>
<feature type="compositionally biased region" description="Basic and acidic residues" evidence="4">
    <location>
        <begin position="101"/>
        <end position="110"/>
    </location>
</feature>
<dbReference type="PANTHER" id="PTHR19879:SF9">
    <property type="entry name" value="TRANSCRIPTION INITIATION FACTOR TFIID SUBUNIT 5"/>
    <property type="match status" value="1"/>
</dbReference>
<feature type="compositionally biased region" description="Polar residues" evidence="4">
    <location>
        <begin position="78"/>
        <end position="94"/>
    </location>
</feature>
<evidence type="ECO:0000256" key="4">
    <source>
        <dbReference type="SAM" id="MobiDB-lite"/>
    </source>
</evidence>
<evidence type="ECO:0000256" key="1">
    <source>
        <dbReference type="ARBA" id="ARBA00022574"/>
    </source>
</evidence>
<feature type="repeat" description="WD" evidence="3">
    <location>
        <begin position="406"/>
        <end position="446"/>
    </location>
</feature>
<evidence type="ECO:0000256" key="3">
    <source>
        <dbReference type="PROSITE-ProRule" id="PRU00221"/>
    </source>
</evidence>
<dbReference type="Pfam" id="PF00400">
    <property type="entry name" value="WD40"/>
    <property type="match status" value="7"/>
</dbReference>
<feature type="domain" description="Effector-associated" evidence="5">
    <location>
        <begin position="3"/>
        <end position="82"/>
    </location>
</feature>
<dbReference type="PRINTS" id="PR00320">
    <property type="entry name" value="GPROTEINBRPT"/>
</dbReference>
<feature type="repeat" description="WD" evidence="3">
    <location>
        <begin position="452"/>
        <end position="485"/>
    </location>
</feature>
<keyword evidence="1 3" id="KW-0853">WD repeat</keyword>
<evidence type="ECO:0000256" key="2">
    <source>
        <dbReference type="ARBA" id="ARBA00022737"/>
    </source>
</evidence>
<dbReference type="PROSITE" id="PS00678">
    <property type="entry name" value="WD_REPEATS_1"/>
    <property type="match status" value="5"/>
</dbReference>
<feature type="repeat" description="WD" evidence="3">
    <location>
        <begin position="219"/>
        <end position="260"/>
    </location>
</feature>
<dbReference type="InterPro" id="IPR001680">
    <property type="entry name" value="WD40_rpt"/>
</dbReference>
<keyword evidence="2" id="KW-0677">Repeat</keyword>
<dbReference type="Pfam" id="PF19955">
    <property type="entry name" value="EAD1"/>
    <property type="match status" value="1"/>
</dbReference>
<dbReference type="PROSITE" id="PS50082">
    <property type="entry name" value="WD_REPEATS_2"/>
    <property type="match status" value="7"/>
</dbReference>
<dbReference type="InterPro" id="IPR019775">
    <property type="entry name" value="WD40_repeat_CS"/>
</dbReference>
<accession>A0A1S1QN38</accession>
<feature type="compositionally biased region" description="Pro residues" evidence="4">
    <location>
        <begin position="113"/>
        <end position="126"/>
    </location>
</feature>
<dbReference type="Proteomes" id="UP000179627">
    <property type="component" value="Unassembled WGS sequence"/>
</dbReference>
<dbReference type="AlphaFoldDB" id="A0A1S1QN38"/>
<keyword evidence="7" id="KW-1185">Reference proteome</keyword>
<dbReference type="SMART" id="SM00320">
    <property type="entry name" value="WD40"/>
    <property type="match status" value="7"/>
</dbReference>
<evidence type="ECO:0000259" key="5">
    <source>
        <dbReference type="Pfam" id="PF19955"/>
    </source>
</evidence>
<dbReference type="CDD" id="cd00200">
    <property type="entry name" value="WD40"/>
    <property type="match status" value="1"/>
</dbReference>
<sequence>MDGLNEREIEALATIFDNEIAARQLLEEAGLSRSHLPVWQVNAGIFWREVSRIIQAGVITDGRARILAAAGRRFPGNTDFTRSATGEVTCSVPGTTVPVPGERRPGDREAASVPPPGKTGSPPRPAAQPTSRVVEGREDLLTHPGSGGDGRWPGTGRPTRRSLLVFGGTAAAGAVVGGVLLTTRHGAGQVSDQPDAPAPPGVEVWDGPVHGASPLAAPLIGHSETVNSVAFSPNGSTLASASNDRTVRLWDVGNPAVAAALGRPLNGHTAAVTSVVFAVARPIMASGGADGAVQLWDVSDRAAPKTFDDPGKPLADPENPLHVVALSPDGNVLATAGEDRSVRLWNISRPAEPELLGQPLTGHGGVIRALAFSADGKILASGSDDRTVRLWDLAGGAPSHAFDTVTMKHDDAVWAVAFSPHRLLATGGDDRAIRLWDLADPTAPKAAGTVGADHTDNRVSALAFSPAGTTLAEGGNDRLVRLWNVAEPGAPRPSTRPLTGHRDSVWSVSFSPDGRVLASGSGDASVRLWALS</sequence>
<dbReference type="Gene3D" id="2.130.10.10">
    <property type="entry name" value="YVTN repeat-like/Quinoprotein amine dehydrogenase"/>
    <property type="match status" value="3"/>
</dbReference>
<dbReference type="InterPro" id="IPR036322">
    <property type="entry name" value="WD40_repeat_dom_sf"/>
</dbReference>
<reference evidence="7" key="1">
    <citation type="submission" date="2016-07" db="EMBL/GenBank/DDBJ databases">
        <title>Sequence Frankia sp. strain CcI1.17.</title>
        <authorList>
            <person name="Ghodhbane-Gtari F."/>
            <person name="Swanson E."/>
            <person name="Gueddou A."/>
            <person name="Morris K."/>
            <person name="Hezbri K."/>
            <person name="Ktari A."/>
            <person name="Nouioui I."/>
            <person name="Abebe-Akele F."/>
            <person name="Simpson S."/>
            <person name="Thomas K."/>
            <person name="Gtari M."/>
            <person name="Tisa L.S."/>
            <person name="Hurst S."/>
        </authorList>
    </citation>
    <scope>NUCLEOTIDE SEQUENCE [LARGE SCALE GENOMIC DNA]</scope>
    <source>
        <strain evidence="7">Cc1.17</strain>
    </source>
</reference>
<dbReference type="EMBL" id="MBLM01000126">
    <property type="protein sequence ID" value="OHV34675.1"/>
    <property type="molecule type" value="Genomic_DNA"/>
</dbReference>
<dbReference type="SUPFAM" id="SSF50978">
    <property type="entry name" value="WD40 repeat-like"/>
    <property type="match status" value="1"/>
</dbReference>
<feature type="repeat" description="WD" evidence="3">
    <location>
        <begin position="314"/>
        <end position="348"/>
    </location>
</feature>
<gene>
    <name evidence="6" type="ORF">CC117_20950</name>
</gene>
<organism evidence="6 7">
    <name type="scientific">Parafrankia colletiae</name>
    <dbReference type="NCBI Taxonomy" id="573497"/>
    <lineage>
        <taxon>Bacteria</taxon>
        <taxon>Bacillati</taxon>
        <taxon>Actinomycetota</taxon>
        <taxon>Actinomycetes</taxon>
        <taxon>Frankiales</taxon>
        <taxon>Frankiaceae</taxon>
        <taxon>Parafrankia</taxon>
    </lineage>
</organism>
<protein>
    <recommendedName>
        <fullName evidence="5">Effector-associated domain-containing protein</fullName>
    </recommendedName>
</protein>
<dbReference type="InterPro" id="IPR015943">
    <property type="entry name" value="WD40/YVTN_repeat-like_dom_sf"/>
</dbReference>
<feature type="region of interest" description="Disordered" evidence="4">
    <location>
        <begin position="78"/>
        <end position="159"/>
    </location>
</feature>
<proteinExistence type="predicted"/>
<dbReference type="InterPro" id="IPR020472">
    <property type="entry name" value="WD40_PAC1"/>
</dbReference>
<dbReference type="PROSITE" id="PS50294">
    <property type="entry name" value="WD_REPEATS_REGION"/>
    <property type="match status" value="7"/>
</dbReference>
<feature type="repeat" description="WD" evidence="3">
    <location>
        <begin position="360"/>
        <end position="401"/>
    </location>
</feature>
<comment type="caution">
    <text evidence="6">The sequence shown here is derived from an EMBL/GenBank/DDBJ whole genome shotgun (WGS) entry which is preliminary data.</text>
</comment>
<dbReference type="PANTHER" id="PTHR19879">
    <property type="entry name" value="TRANSCRIPTION INITIATION FACTOR TFIID"/>
    <property type="match status" value="1"/>
</dbReference>
<evidence type="ECO:0000313" key="7">
    <source>
        <dbReference type="Proteomes" id="UP000179627"/>
    </source>
</evidence>